<keyword evidence="9" id="KW-0051">Antiviral defense</keyword>
<evidence type="ECO:0000256" key="3">
    <source>
        <dbReference type="ARBA" id="ARBA00022722"/>
    </source>
</evidence>
<evidence type="ECO:0000256" key="9">
    <source>
        <dbReference type="ARBA" id="ARBA00023118"/>
    </source>
</evidence>
<evidence type="ECO:0000256" key="2">
    <source>
        <dbReference type="ARBA" id="ARBA00009046"/>
    </source>
</evidence>
<dbReference type="GO" id="GO:0004519">
    <property type="term" value="F:endonuclease activity"/>
    <property type="evidence" value="ECO:0007669"/>
    <property type="project" value="UniProtKB-KW"/>
</dbReference>
<evidence type="ECO:0000256" key="8">
    <source>
        <dbReference type="ARBA" id="ARBA00022840"/>
    </source>
</evidence>
<dbReference type="InterPro" id="IPR050079">
    <property type="entry name" value="DEAD_box_RNA_helicase"/>
</dbReference>
<dbReference type="GO" id="GO:0005524">
    <property type="term" value="F:ATP binding"/>
    <property type="evidence" value="ECO:0007669"/>
    <property type="project" value="UniProtKB-KW"/>
</dbReference>
<dbReference type="SUPFAM" id="SSF109604">
    <property type="entry name" value="HD-domain/PDEase-like"/>
    <property type="match status" value="1"/>
</dbReference>
<dbReference type="InterPro" id="IPR006483">
    <property type="entry name" value="CRISPR-assoc_Cas3_HD"/>
</dbReference>
<comment type="similarity">
    <text evidence="2">In the central section; belongs to the CRISPR-associated helicase Cas3 family.</text>
</comment>
<dbReference type="CDD" id="cd17930">
    <property type="entry name" value="DEXHc_cas3"/>
    <property type="match status" value="1"/>
</dbReference>
<dbReference type="Pfam" id="PF18019">
    <property type="entry name" value="Cas3_HD"/>
    <property type="match status" value="1"/>
</dbReference>
<reference evidence="14" key="1">
    <citation type="submission" date="2016-10" db="EMBL/GenBank/DDBJ databases">
        <authorList>
            <person name="Varghese N."/>
            <person name="Submissions S."/>
        </authorList>
    </citation>
    <scope>NUCLEOTIDE SEQUENCE [LARGE SCALE GENOMIC DNA]</scope>
    <source>
        <strain evidence="14">DSM 18579</strain>
    </source>
</reference>
<dbReference type="AlphaFoldDB" id="A0A1I0C1X5"/>
<organism evidence="13 14">
    <name type="scientific">Thorsellia anophelis DSM 18579</name>
    <dbReference type="NCBI Taxonomy" id="1123402"/>
    <lineage>
        <taxon>Bacteria</taxon>
        <taxon>Pseudomonadati</taxon>
        <taxon>Pseudomonadota</taxon>
        <taxon>Gammaproteobacteria</taxon>
        <taxon>Enterobacterales</taxon>
        <taxon>Thorselliaceae</taxon>
        <taxon>Thorsellia</taxon>
    </lineage>
</organism>
<dbReference type="InterPro" id="IPR014001">
    <property type="entry name" value="Helicase_ATP-bd"/>
</dbReference>
<dbReference type="PROSITE" id="PS51643">
    <property type="entry name" value="HD_CAS3"/>
    <property type="match status" value="1"/>
</dbReference>
<dbReference type="SMART" id="SM00490">
    <property type="entry name" value="HELICc"/>
    <property type="match status" value="1"/>
</dbReference>
<dbReference type="NCBIfam" id="TIGR01587">
    <property type="entry name" value="cas3_core"/>
    <property type="match status" value="1"/>
</dbReference>
<dbReference type="PROSITE" id="PS51192">
    <property type="entry name" value="HELICASE_ATP_BIND_1"/>
    <property type="match status" value="1"/>
</dbReference>
<dbReference type="InterPro" id="IPR006474">
    <property type="entry name" value="Helicase_Cas3_CRISPR-ass_core"/>
</dbReference>
<protein>
    <submittedName>
        <fullName evidence="13">CRISPR-associated endonuclease/helicase Cas3</fullName>
    </submittedName>
</protein>
<dbReference type="InterPro" id="IPR001650">
    <property type="entry name" value="Helicase_C-like"/>
</dbReference>
<dbReference type="CDD" id="cd09641">
    <property type="entry name" value="Cas3''_I"/>
    <property type="match status" value="1"/>
</dbReference>
<dbReference type="Pfam" id="PF22590">
    <property type="entry name" value="Cas3-like_C_2"/>
    <property type="match status" value="1"/>
</dbReference>
<feature type="domain" description="Helicase ATP-binding" evidence="11">
    <location>
        <begin position="269"/>
        <end position="463"/>
    </location>
</feature>
<evidence type="ECO:0000259" key="11">
    <source>
        <dbReference type="PROSITE" id="PS51192"/>
    </source>
</evidence>
<dbReference type="InterPro" id="IPR054712">
    <property type="entry name" value="Cas3-like_dom"/>
</dbReference>
<dbReference type="InterPro" id="IPR011545">
    <property type="entry name" value="DEAD/DEAH_box_helicase_dom"/>
</dbReference>
<evidence type="ECO:0000256" key="1">
    <source>
        <dbReference type="ARBA" id="ARBA00006847"/>
    </source>
</evidence>
<keyword evidence="5" id="KW-0547">Nucleotide-binding</keyword>
<dbReference type="SUPFAM" id="SSF52540">
    <property type="entry name" value="P-loop containing nucleoside triphosphate hydrolases"/>
    <property type="match status" value="1"/>
</dbReference>
<dbReference type="SMART" id="SM00487">
    <property type="entry name" value="DEXDc"/>
    <property type="match status" value="1"/>
</dbReference>
<evidence type="ECO:0000256" key="6">
    <source>
        <dbReference type="ARBA" id="ARBA00022801"/>
    </source>
</evidence>
<gene>
    <name evidence="13" type="ORF">SAMN02583745_01469</name>
</gene>
<dbReference type="STRING" id="1123402.SAMN02583745_01469"/>
<evidence type="ECO:0000313" key="13">
    <source>
        <dbReference type="EMBL" id="SET13472.1"/>
    </source>
</evidence>
<dbReference type="GO" id="GO:0003676">
    <property type="term" value="F:nucleic acid binding"/>
    <property type="evidence" value="ECO:0007669"/>
    <property type="project" value="InterPro"/>
</dbReference>
<dbReference type="GO" id="GO:0051607">
    <property type="term" value="P:defense response to virus"/>
    <property type="evidence" value="ECO:0007669"/>
    <property type="project" value="UniProtKB-KW"/>
</dbReference>
<keyword evidence="13" id="KW-0255">Endonuclease</keyword>
<keyword evidence="3" id="KW-0540">Nuclease</keyword>
<proteinExistence type="inferred from homology"/>
<evidence type="ECO:0000259" key="12">
    <source>
        <dbReference type="PROSITE" id="PS51643"/>
    </source>
</evidence>
<keyword evidence="7 13" id="KW-0347">Helicase</keyword>
<evidence type="ECO:0000256" key="5">
    <source>
        <dbReference type="ARBA" id="ARBA00022741"/>
    </source>
</evidence>
<dbReference type="GO" id="GO:0046872">
    <property type="term" value="F:metal ion binding"/>
    <property type="evidence" value="ECO:0007669"/>
    <property type="project" value="UniProtKB-KW"/>
</dbReference>
<dbReference type="Gene3D" id="3.40.50.300">
    <property type="entry name" value="P-loop containing nucleotide triphosphate hydrolases"/>
    <property type="match status" value="2"/>
</dbReference>
<accession>A0A1I0C1X5</accession>
<dbReference type="GO" id="GO:0003724">
    <property type="term" value="F:RNA helicase activity"/>
    <property type="evidence" value="ECO:0007669"/>
    <property type="project" value="TreeGrafter"/>
</dbReference>
<dbReference type="EMBL" id="FOHV01000009">
    <property type="protein sequence ID" value="SET13472.1"/>
    <property type="molecule type" value="Genomic_DNA"/>
</dbReference>
<dbReference type="InterPro" id="IPR038257">
    <property type="entry name" value="CRISPR-assoc_Cas3_HD_sf"/>
</dbReference>
<keyword evidence="4" id="KW-0479">Metal-binding</keyword>
<evidence type="ECO:0000256" key="7">
    <source>
        <dbReference type="ARBA" id="ARBA00022806"/>
    </source>
</evidence>
<dbReference type="Pfam" id="PF00270">
    <property type="entry name" value="DEAD"/>
    <property type="match status" value="1"/>
</dbReference>
<comment type="similarity">
    <text evidence="1">In the N-terminal section; belongs to the CRISPR-associated nuclease Cas3-HD family.</text>
</comment>
<dbReference type="InterPro" id="IPR027417">
    <property type="entry name" value="P-loop_NTPase"/>
</dbReference>
<keyword evidence="14" id="KW-1185">Reference proteome</keyword>
<evidence type="ECO:0000313" key="14">
    <source>
        <dbReference type="Proteomes" id="UP000242642"/>
    </source>
</evidence>
<dbReference type="Proteomes" id="UP000242642">
    <property type="component" value="Unassembled WGS sequence"/>
</dbReference>
<dbReference type="PANTHER" id="PTHR47959:SF16">
    <property type="entry name" value="CRISPR-ASSOCIATED NUCLEASE_HELICASE CAS3-RELATED"/>
    <property type="match status" value="1"/>
</dbReference>
<keyword evidence="6" id="KW-0378">Hydrolase</keyword>
<sequence>MDMLNRKPNNTQNSLLTDNIISFKDCPAKTYIDKQGKTQFGYNVFEHCLIVGEIAKALIRRFPAQLASNLFPQGSALMASLHDIGKVSPSFYLKLYKAVDINLLPKDFNISNVIPDESSWGGHAGVSALTLEKICDDSVISIIAGQHHGFTPNTGMLNANSKCLGGETWQAQRELLVNALKEALVEDFPIVKDHYQALFLSGLTSVADWIGSGDHFEAPNLSWKSNIEKALDQAGFIFPLIRKDLSFGDIFKDQDGNPFTPNHAQETLSIECKEPGLYILEAPMGLGKTEAALFAAYKILESGKSNGIYFALPTQLTSNKVYDRFNEFLSAIVSVDSPNNNSLLLHSNASLLDVSFGEEGRPGNSWFNSNKRGLLAPFAVGTIDQALMASMNVKHGFVRAFGLAGKVVILDEVHSYDSYTGTLLDELISLLRNLHCTVIILSATLTQFRRTKFLESKTSSHSYPLISISHNSNPKNILEYPLPSLSHQRIKIDFKSMDHKLLINDILTRAEQGEHILWIENTVHEAQQLYMEFATHCKELSIDCGLLHSRFTQHDRQINEDYWVELFGKNGWNNRTKSGRILIGTQVLEQSLDIDADLLVTRFAPCDMLFQRLGRLWRHRNTPRPKNALCQAWILSPTYQEALCDPYSAFGPTSSVYAPYILCRSLLAWSEHLKTGVVTLPSDIRLLLELTYSERPELGVMETLRNELINGNRNRKGLNTLQQLAKMNIARGGKTLSDVKVQTRYSIQNTGQILIVKHLNFNSDKKITEIGFTDGSRINIPWQKHMIANFEWRKLSVHLAKHIVNCPYNRMPESLSKDWCKKVGLGNVHYLGEKEADETNFAIGILSSTFELKSIDNHSNLINNNYKYTYRKDIGLRIHKIEK</sequence>
<feature type="domain" description="HD Cas3-type" evidence="12">
    <location>
        <begin position="37"/>
        <end position="210"/>
    </location>
</feature>
<evidence type="ECO:0000256" key="4">
    <source>
        <dbReference type="ARBA" id="ARBA00022723"/>
    </source>
</evidence>
<dbReference type="Gene3D" id="1.10.3210.30">
    <property type="match status" value="1"/>
</dbReference>
<dbReference type="GO" id="GO:0016787">
    <property type="term" value="F:hydrolase activity"/>
    <property type="evidence" value="ECO:0007669"/>
    <property type="project" value="UniProtKB-KW"/>
</dbReference>
<keyword evidence="8" id="KW-0067">ATP-binding</keyword>
<name>A0A1I0C1X5_9GAMM</name>
<dbReference type="GO" id="GO:0005829">
    <property type="term" value="C:cytosol"/>
    <property type="evidence" value="ECO:0007669"/>
    <property type="project" value="TreeGrafter"/>
</dbReference>
<comment type="similarity">
    <text evidence="10">Belongs to the DEAD box helicase family.</text>
</comment>
<dbReference type="PANTHER" id="PTHR47959">
    <property type="entry name" value="ATP-DEPENDENT RNA HELICASE RHLE-RELATED"/>
    <property type="match status" value="1"/>
</dbReference>
<evidence type="ECO:0000256" key="10">
    <source>
        <dbReference type="ARBA" id="ARBA00038437"/>
    </source>
</evidence>